<evidence type="ECO:0000313" key="2">
    <source>
        <dbReference type="EMBL" id="KAK4737184.1"/>
    </source>
</evidence>
<feature type="region of interest" description="Disordered" evidence="1">
    <location>
        <begin position="88"/>
        <end position="117"/>
    </location>
</feature>
<dbReference type="AlphaFoldDB" id="A0AAV9MGY2"/>
<dbReference type="Proteomes" id="UP001311915">
    <property type="component" value="Unassembled WGS sequence"/>
</dbReference>
<reference evidence="2 3" key="1">
    <citation type="submission" date="2023-10" db="EMBL/GenBank/DDBJ databases">
        <title>Genome-Wide Identification Analysis in wild type Solanum Pinnatisectum Reveals Some Genes Defensing Phytophthora Infestans.</title>
        <authorList>
            <person name="Sun C."/>
        </authorList>
    </citation>
    <scope>NUCLEOTIDE SEQUENCE [LARGE SCALE GENOMIC DNA]</scope>
    <source>
        <strain evidence="2">LQN</strain>
        <tissue evidence="2">Leaf</tissue>
    </source>
</reference>
<comment type="caution">
    <text evidence="2">The sequence shown here is derived from an EMBL/GenBank/DDBJ whole genome shotgun (WGS) entry which is preliminary data.</text>
</comment>
<feature type="compositionally biased region" description="Basic and acidic residues" evidence="1">
    <location>
        <begin position="90"/>
        <end position="101"/>
    </location>
</feature>
<dbReference type="EMBL" id="JAWPEI010000001">
    <property type="protein sequence ID" value="KAK4737184.1"/>
    <property type="molecule type" value="Genomic_DNA"/>
</dbReference>
<protein>
    <submittedName>
        <fullName evidence="2">Uncharacterized protein</fullName>
    </submittedName>
</protein>
<evidence type="ECO:0000256" key="1">
    <source>
        <dbReference type="SAM" id="MobiDB-lite"/>
    </source>
</evidence>
<sequence length="117" mass="12898">MQNDLFGIDKKVDVHAVSIKQLEQQFSRLSTIVNPRQPGTLPSNTIHNSKNDGHCMAVTTRGGKQTIDPSIPSEVEIVVEVYEDEIEVTGESKKSKGKEVEVTQNVVPMPRPSPPFS</sequence>
<feature type="region of interest" description="Disordered" evidence="1">
    <location>
        <begin position="33"/>
        <end position="52"/>
    </location>
</feature>
<gene>
    <name evidence="2" type="ORF">R3W88_000881</name>
</gene>
<proteinExistence type="predicted"/>
<organism evidence="2 3">
    <name type="scientific">Solanum pinnatisectum</name>
    <name type="common">tansyleaf nightshade</name>
    <dbReference type="NCBI Taxonomy" id="50273"/>
    <lineage>
        <taxon>Eukaryota</taxon>
        <taxon>Viridiplantae</taxon>
        <taxon>Streptophyta</taxon>
        <taxon>Embryophyta</taxon>
        <taxon>Tracheophyta</taxon>
        <taxon>Spermatophyta</taxon>
        <taxon>Magnoliopsida</taxon>
        <taxon>eudicotyledons</taxon>
        <taxon>Gunneridae</taxon>
        <taxon>Pentapetalae</taxon>
        <taxon>asterids</taxon>
        <taxon>lamiids</taxon>
        <taxon>Solanales</taxon>
        <taxon>Solanaceae</taxon>
        <taxon>Solanoideae</taxon>
        <taxon>Solaneae</taxon>
        <taxon>Solanum</taxon>
    </lineage>
</organism>
<accession>A0AAV9MGY2</accession>
<name>A0AAV9MGY2_9SOLN</name>
<keyword evidence="3" id="KW-1185">Reference proteome</keyword>
<evidence type="ECO:0000313" key="3">
    <source>
        <dbReference type="Proteomes" id="UP001311915"/>
    </source>
</evidence>